<feature type="transmembrane region" description="Helical" evidence="1">
    <location>
        <begin position="57"/>
        <end position="75"/>
    </location>
</feature>
<sequence length="90" mass="9665">MTNKGKLRQWLERTAIVSSDGKVDGSVVLNLVLLFLLLAQQICNAFGVELPIHQDQVVGVLGTILTIGVMLGVVYDYNGNQGGPKNGNKN</sequence>
<evidence type="ECO:0000313" key="2">
    <source>
        <dbReference type="EMBL" id="USS87450.1"/>
    </source>
</evidence>
<proteinExistence type="predicted"/>
<dbReference type="InterPro" id="IPR006485">
    <property type="entry name" value="Phage-like_holin"/>
</dbReference>
<keyword evidence="1" id="KW-0472">Membrane</keyword>
<gene>
    <name evidence="2" type="ORF">M3M39_04840</name>
</gene>
<keyword evidence="3" id="KW-1185">Reference proteome</keyword>
<protein>
    <recommendedName>
        <fullName evidence="4">Holin</fullName>
    </recommendedName>
</protein>
<dbReference type="Pfam" id="PF04531">
    <property type="entry name" value="Phage_holin_1"/>
    <property type="match status" value="1"/>
</dbReference>
<name>A0ABY5BR64_9LACO</name>
<evidence type="ECO:0000313" key="3">
    <source>
        <dbReference type="Proteomes" id="UP001057025"/>
    </source>
</evidence>
<keyword evidence="1" id="KW-1133">Transmembrane helix</keyword>
<accession>A0ABY5BR64</accession>
<organism evidence="2 3">
    <name type="scientific">Fructilactobacillus hinvesii</name>
    <dbReference type="NCBI Taxonomy" id="2940300"/>
    <lineage>
        <taxon>Bacteria</taxon>
        <taxon>Bacillati</taxon>
        <taxon>Bacillota</taxon>
        <taxon>Bacilli</taxon>
        <taxon>Lactobacillales</taxon>
        <taxon>Lactobacillaceae</taxon>
        <taxon>Fructilactobacillus</taxon>
    </lineage>
</organism>
<keyword evidence="1" id="KW-0812">Transmembrane</keyword>
<dbReference type="Proteomes" id="UP001057025">
    <property type="component" value="Chromosome"/>
</dbReference>
<dbReference type="EMBL" id="CP097118">
    <property type="protein sequence ID" value="USS87450.1"/>
    <property type="molecule type" value="Genomic_DNA"/>
</dbReference>
<feature type="transmembrane region" description="Helical" evidence="1">
    <location>
        <begin position="27"/>
        <end position="50"/>
    </location>
</feature>
<evidence type="ECO:0000256" key="1">
    <source>
        <dbReference type="SAM" id="Phobius"/>
    </source>
</evidence>
<reference evidence="2" key="1">
    <citation type="submission" date="2022-05" db="EMBL/GenBank/DDBJ databases">
        <authorList>
            <person name="Oliphant S.A."/>
            <person name="Watson-Haigh N.S."/>
            <person name="Sumby K.M."/>
            <person name="Gardner J.M."/>
            <person name="Jiranek V."/>
        </authorList>
    </citation>
    <scope>NUCLEOTIDE SEQUENCE</scope>
    <source>
        <strain evidence="2">KI11_C11</strain>
    </source>
</reference>
<evidence type="ECO:0008006" key="4">
    <source>
        <dbReference type="Google" id="ProtNLM"/>
    </source>
</evidence>
<dbReference type="RefSeq" id="WP_252796746.1">
    <property type="nucleotide sequence ID" value="NZ_CP097118.1"/>
</dbReference>